<comment type="caution">
    <text evidence="1">The sequence shown here is derived from an EMBL/GenBank/DDBJ whole genome shotgun (WGS) entry which is preliminary data.</text>
</comment>
<evidence type="ECO:0000313" key="2">
    <source>
        <dbReference type="Proteomes" id="UP000321947"/>
    </source>
</evidence>
<protein>
    <submittedName>
        <fullName evidence="1">Retrovirus-related pol polyprotein from transposon tnt 1-94</fullName>
    </submittedName>
</protein>
<dbReference type="AlphaFoldDB" id="A0A5D3DDI3"/>
<dbReference type="EMBL" id="SSTD01005708">
    <property type="protein sequence ID" value="TYK21329.1"/>
    <property type="molecule type" value="Genomic_DNA"/>
</dbReference>
<proteinExistence type="predicted"/>
<accession>A0A5D3DDI3</accession>
<organism evidence="1 2">
    <name type="scientific">Cucumis melo var. makuwa</name>
    <name type="common">Oriental melon</name>
    <dbReference type="NCBI Taxonomy" id="1194695"/>
    <lineage>
        <taxon>Eukaryota</taxon>
        <taxon>Viridiplantae</taxon>
        <taxon>Streptophyta</taxon>
        <taxon>Embryophyta</taxon>
        <taxon>Tracheophyta</taxon>
        <taxon>Spermatophyta</taxon>
        <taxon>Magnoliopsida</taxon>
        <taxon>eudicotyledons</taxon>
        <taxon>Gunneridae</taxon>
        <taxon>Pentapetalae</taxon>
        <taxon>rosids</taxon>
        <taxon>fabids</taxon>
        <taxon>Cucurbitales</taxon>
        <taxon>Cucurbitaceae</taxon>
        <taxon>Benincaseae</taxon>
        <taxon>Cucumis</taxon>
    </lineage>
</organism>
<reference evidence="1 2" key="1">
    <citation type="submission" date="2019-08" db="EMBL/GenBank/DDBJ databases">
        <title>Draft genome sequences of two oriental melons (Cucumis melo L. var makuwa).</title>
        <authorList>
            <person name="Kwon S.-Y."/>
        </authorList>
    </citation>
    <scope>NUCLEOTIDE SEQUENCE [LARGE SCALE GENOMIC DNA]</scope>
    <source>
        <strain evidence="2">cv. Chang Bougi</strain>
        <tissue evidence="1">Leaf</tissue>
    </source>
</reference>
<dbReference type="Proteomes" id="UP000321947">
    <property type="component" value="Unassembled WGS sequence"/>
</dbReference>
<name>A0A5D3DDI3_CUCMM</name>
<sequence length="64" mass="7315">MIWEIVQRGDVIVTKIASKHNIADPFTKTLTVKVFEGHLESLGLRDMYIRDIRGSKFKISLKGL</sequence>
<evidence type="ECO:0000313" key="1">
    <source>
        <dbReference type="EMBL" id="TYK21329.1"/>
    </source>
</evidence>
<gene>
    <name evidence="1" type="ORF">E5676_scaffold68479G00100</name>
</gene>